<reference evidence="3" key="1">
    <citation type="submission" date="2025-08" db="UniProtKB">
        <authorList>
            <consortium name="RefSeq"/>
        </authorList>
    </citation>
    <scope>IDENTIFICATION</scope>
</reference>
<keyword evidence="2" id="KW-1185">Reference proteome</keyword>
<dbReference type="GeneID" id="113492380"/>
<evidence type="ECO:0000313" key="3">
    <source>
        <dbReference type="RefSeq" id="XP_026725664.1"/>
    </source>
</evidence>
<evidence type="ECO:0000313" key="2">
    <source>
        <dbReference type="Proteomes" id="UP000322000"/>
    </source>
</evidence>
<evidence type="ECO:0000256" key="1">
    <source>
        <dbReference type="SAM" id="MobiDB-lite"/>
    </source>
</evidence>
<proteinExistence type="predicted"/>
<feature type="region of interest" description="Disordered" evidence="1">
    <location>
        <begin position="232"/>
        <end position="272"/>
    </location>
</feature>
<protein>
    <submittedName>
        <fullName evidence="3">Uncharacterized protein LOC113492380 isoform X2</fullName>
    </submittedName>
</protein>
<dbReference type="Proteomes" id="UP000322000">
    <property type="component" value="Chromosome 3"/>
</dbReference>
<sequence>MSGQKESVLSSSDVPASEFSDRALYFISKQSKADIVDIVLKLMDDGPTPMKNLRPAKKNRTGADQFYLDHHAEYEARGKVSRDQISRVLAHNSACPKMYDELRKRRSTCRPMISHRNLAQANYDPNSRDRENEICFKVMKRGKLDNRRKRTRNRSREYHRYDSSRVTKHKRPDRRRSPIVFKLPIISLNKCCQCTSYYLPAETNSVATFKECVALQPEKAPHSNVMALQTFDPNRVQSPPPSNVDPGSRHTSAPSVSTYNSFMSMDHEPMVD</sequence>
<feature type="compositionally biased region" description="Polar residues" evidence="1">
    <location>
        <begin position="249"/>
        <end position="263"/>
    </location>
</feature>
<accession>A0A7E5VBJ8</accession>
<gene>
    <name evidence="3" type="primary">LOC113492380</name>
</gene>
<feature type="region of interest" description="Disordered" evidence="1">
    <location>
        <begin position="145"/>
        <end position="175"/>
    </location>
</feature>
<name>A0A7E5VBJ8_TRINI</name>
<organism evidence="2 3">
    <name type="scientific">Trichoplusia ni</name>
    <name type="common">Cabbage looper</name>
    <dbReference type="NCBI Taxonomy" id="7111"/>
    <lineage>
        <taxon>Eukaryota</taxon>
        <taxon>Metazoa</taxon>
        <taxon>Ecdysozoa</taxon>
        <taxon>Arthropoda</taxon>
        <taxon>Hexapoda</taxon>
        <taxon>Insecta</taxon>
        <taxon>Pterygota</taxon>
        <taxon>Neoptera</taxon>
        <taxon>Endopterygota</taxon>
        <taxon>Lepidoptera</taxon>
        <taxon>Glossata</taxon>
        <taxon>Ditrysia</taxon>
        <taxon>Noctuoidea</taxon>
        <taxon>Noctuidae</taxon>
        <taxon>Plusiinae</taxon>
        <taxon>Trichoplusia</taxon>
    </lineage>
</organism>
<dbReference type="RefSeq" id="XP_026725664.1">
    <property type="nucleotide sequence ID" value="XM_026869863.1"/>
</dbReference>
<feature type="compositionally biased region" description="Basic and acidic residues" evidence="1">
    <location>
        <begin position="154"/>
        <end position="165"/>
    </location>
</feature>
<dbReference type="AlphaFoldDB" id="A0A7E5VBJ8"/>